<reference evidence="1 2" key="1">
    <citation type="submission" date="2016-10" db="EMBL/GenBank/DDBJ databases">
        <authorList>
            <person name="de Groot N.N."/>
        </authorList>
    </citation>
    <scope>NUCLEOTIDE SEQUENCE [LARGE SCALE GENOMIC DNA]</scope>
    <source>
        <strain evidence="1 2">DSM 19803</strain>
    </source>
</reference>
<dbReference type="AlphaFoldDB" id="A0A1G7UF06"/>
<evidence type="ECO:0008006" key="3">
    <source>
        <dbReference type="Google" id="ProtNLM"/>
    </source>
</evidence>
<accession>A0A1G7UF06</accession>
<dbReference type="Gene3D" id="2.40.360.20">
    <property type="match status" value="1"/>
</dbReference>
<evidence type="ECO:0000313" key="2">
    <source>
        <dbReference type="Proteomes" id="UP000199296"/>
    </source>
</evidence>
<dbReference type="RefSeq" id="WP_093364804.1">
    <property type="nucleotide sequence ID" value="NZ_FNCW01000002.1"/>
</dbReference>
<proteinExistence type="predicted"/>
<dbReference type="EMBL" id="FNCW01000002">
    <property type="protein sequence ID" value="SDG45861.1"/>
    <property type="molecule type" value="Genomic_DNA"/>
</dbReference>
<dbReference type="STRING" id="470826.SAMN04488027_10228"/>
<gene>
    <name evidence="1" type="ORF">SAMN04488027_10228</name>
</gene>
<name>A0A1G7UF06_9FLAO</name>
<organism evidence="1 2">
    <name type="scientific">Psychroflexus sediminis</name>
    <dbReference type="NCBI Taxonomy" id="470826"/>
    <lineage>
        <taxon>Bacteria</taxon>
        <taxon>Pseudomonadati</taxon>
        <taxon>Bacteroidota</taxon>
        <taxon>Flavobacteriia</taxon>
        <taxon>Flavobacteriales</taxon>
        <taxon>Flavobacteriaceae</taxon>
        <taxon>Psychroflexus</taxon>
    </lineage>
</organism>
<keyword evidence="2" id="KW-1185">Reference proteome</keyword>
<sequence length="218" mass="25282">MLKTFVFILSIIISHVTYCQDMLIEQIADKKIVRKVFDEEKELKSKQFFDVGELKSSGDKLSVNLQVKIFDEDGKLEEKYFTHYTCKPEKSDVLLNVFPFAQRGDAKYVIEASSYGFKNLYQFKAEEKKLKDLSLKMSVESGMLGFFGSKNKIKLSHRRVNKTASGFDLQSHLTIKVYMMGLNIKTESYQVTEKLNDNKILLSQEFMSEDGSYFLMNY</sequence>
<protein>
    <recommendedName>
        <fullName evidence="3">Outer membrane lipoprotein-sorting protein</fullName>
    </recommendedName>
</protein>
<dbReference type="Proteomes" id="UP000199296">
    <property type="component" value="Unassembled WGS sequence"/>
</dbReference>
<evidence type="ECO:0000313" key="1">
    <source>
        <dbReference type="EMBL" id="SDG45861.1"/>
    </source>
</evidence>